<keyword evidence="2 5" id="KW-0812">Transmembrane</keyword>
<evidence type="ECO:0000256" key="1">
    <source>
        <dbReference type="ARBA" id="ARBA00004141"/>
    </source>
</evidence>
<dbReference type="EMBL" id="LGKP01000004">
    <property type="protein sequence ID" value="KPL91641.1"/>
    <property type="molecule type" value="Genomic_DNA"/>
</dbReference>
<comment type="caution">
    <text evidence="6">The sequence shown here is derived from an EMBL/GenBank/DDBJ whole genome shotgun (WGS) entry which is preliminary data.</text>
</comment>
<gene>
    <name evidence="6" type="ORF">SE18_01200</name>
</gene>
<sequence>MNSKPKSGWFGYLELMRISNNPTVISNTLAGVALAGVSIGDWRVWLLALAFSLFYSAGMVFNDWCDYAIDLRERPNRPLPSGRVSRKAALLLTIGLFVVGLGCVALVSLPGLLWASCLVGLIVLYDFWHKTNPISPLLMAGTRILVYLSTIVALGVDFSWQAWLAVGLLFCYVMGFTFIAKSELRPQLKALWPALCVLLPAGYALVTPDFSPIIVSVGLLSWVLHSISLVYRQRLIGPAIGRLIAGISLFDALVCIVAGNLWACSLAIAAFGLTRLAQRSIQGT</sequence>
<dbReference type="CDD" id="cd13964">
    <property type="entry name" value="PT_UbiA_1"/>
    <property type="match status" value="1"/>
</dbReference>
<feature type="transmembrane region" description="Helical" evidence="5">
    <location>
        <begin position="243"/>
        <end position="271"/>
    </location>
</feature>
<dbReference type="AlphaFoldDB" id="A0A0P6Z341"/>
<dbReference type="InterPro" id="IPR050475">
    <property type="entry name" value="Prenyltransferase_related"/>
</dbReference>
<evidence type="ECO:0000256" key="3">
    <source>
        <dbReference type="ARBA" id="ARBA00022989"/>
    </source>
</evidence>
<feature type="transmembrane region" description="Helical" evidence="5">
    <location>
        <begin position="212"/>
        <end position="231"/>
    </location>
</feature>
<proteinExistence type="predicted"/>
<dbReference type="GO" id="GO:0016020">
    <property type="term" value="C:membrane"/>
    <property type="evidence" value="ECO:0007669"/>
    <property type="project" value="UniProtKB-SubCell"/>
</dbReference>
<dbReference type="Pfam" id="PF01040">
    <property type="entry name" value="UbiA"/>
    <property type="match status" value="1"/>
</dbReference>
<feature type="transmembrane region" description="Helical" evidence="5">
    <location>
        <begin position="160"/>
        <end position="178"/>
    </location>
</feature>
<accession>A0A0P6Z341</accession>
<feature type="transmembrane region" description="Helical" evidence="5">
    <location>
        <begin position="136"/>
        <end position="154"/>
    </location>
</feature>
<keyword evidence="3 5" id="KW-1133">Transmembrane helix</keyword>
<dbReference type="InterPro" id="IPR000537">
    <property type="entry name" value="UbiA_prenyltransferase"/>
</dbReference>
<feature type="transmembrane region" description="Helical" evidence="5">
    <location>
        <begin position="45"/>
        <end position="67"/>
    </location>
</feature>
<organism evidence="6 7">
    <name type="scientific">Herpetosiphon geysericola</name>
    <dbReference type="NCBI Taxonomy" id="70996"/>
    <lineage>
        <taxon>Bacteria</taxon>
        <taxon>Bacillati</taxon>
        <taxon>Chloroflexota</taxon>
        <taxon>Chloroflexia</taxon>
        <taxon>Herpetosiphonales</taxon>
        <taxon>Herpetosiphonaceae</taxon>
        <taxon>Herpetosiphon</taxon>
    </lineage>
</organism>
<dbReference type="InterPro" id="IPR044878">
    <property type="entry name" value="UbiA_sf"/>
</dbReference>
<evidence type="ECO:0000313" key="6">
    <source>
        <dbReference type="EMBL" id="KPL91641.1"/>
    </source>
</evidence>
<dbReference type="PANTHER" id="PTHR42723:SF1">
    <property type="entry name" value="CHLOROPHYLL SYNTHASE, CHLOROPLASTIC"/>
    <property type="match status" value="1"/>
</dbReference>
<evidence type="ECO:0000256" key="2">
    <source>
        <dbReference type="ARBA" id="ARBA00022692"/>
    </source>
</evidence>
<comment type="subcellular location">
    <subcellularLocation>
        <location evidence="1">Membrane</location>
        <topology evidence="1">Multi-pass membrane protein</topology>
    </subcellularLocation>
</comment>
<evidence type="ECO:0000256" key="5">
    <source>
        <dbReference type="SAM" id="Phobius"/>
    </source>
</evidence>
<feature type="transmembrane region" description="Helical" evidence="5">
    <location>
        <begin position="88"/>
        <end position="107"/>
    </location>
</feature>
<evidence type="ECO:0008006" key="8">
    <source>
        <dbReference type="Google" id="ProtNLM"/>
    </source>
</evidence>
<keyword evidence="4 5" id="KW-0472">Membrane</keyword>
<keyword evidence="7" id="KW-1185">Reference proteome</keyword>
<evidence type="ECO:0000313" key="7">
    <source>
        <dbReference type="Proteomes" id="UP000050277"/>
    </source>
</evidence>
<dbReference type="RefSeq" id="WP_054532589.1">
    <property type="nucleotide sequence ID" value="NZ_LGKP01000004.1"/>
</dbReference>
<reference evidence="6 7" key="1">
    <citation type="submission" date="2015-07" db="EMBL/GenBank/DDBJ databases">
        <title>Whole genome sequence of Herpetosiphon geysericola DSM 7119.</title>
        <authorList>
            <person name="Hemp J."/>
            <person name="Ward L.M."/>
            <person name="Pace L.A."/>
            <person name="Fischer W.W."/>
        </authorList>
    </citation>
    <scope>NUCLEOTIDE SEQUENCE [LARGE SCALE GENOMIC DNA]</scope>
    <source>
        <strain evidence="6 7">DSM 7119</strain>
    </source>
</reference>
<name>A0A0P6Z341_9CHLR</name>
<dbReference type="STRING" id="70996.SE18_01200"/>
<dbReference type="GO" id="GO:0016765">
    <property type="term" value="F:transferase activity, transferring alkyl or aryl (other than methyl) groups"/>
    <property type="evidence" value="ECO:0007669"/>
    <property type="project" value="InterPro"/>
</dbReference>
<protein>
    <recommendedName>
        <fullName evidence="8">Prenyltransferase</fullName>
    </recommendedName>
</protein>
<dbReference type="Proteomes" id="UP000050277">
    <property type="component" value="Unassembled WGS sequence"/>
</dbReference>
<dbReference type="OrthoDB" id="508337at2"/>
<dbReference type="Gene3D" id="1.10.357.140">
    <property type="entry name" value="UbiA prenyltransferase"/>
    <property type="match status" value="1"/>
</dbReference>
<dbReference type="PANTHER" id="PTHR42723">
    <property type="entry name" value="CHLOROPHYLL SYNTHASE"/>
    <property type="match status" value="1"/>
</dbReference>
<evidence type="ECO:0000256" key="4">
    <source>
        <dbReference type="ARBA" id="ARBA00023136"/>
    </source>
</evidence>